<dbReference type="Gene3D" id="3.40.640.10">
    <property type="entry name" value="Type I PLP-dependent aspartate aminotransferase-like (Major domain)"/>
    <property type="match status" value="1"/>
</dbReference>
<dbReference type="Pfam" id="PF00266">
    <property type="entry name" value="Aminotran_5"/>
    <property type="match status" value="1"/>
</dbReference>
<evidence type="ECO:0000256" key="3">
    <source>
        <dbReference type="ARBA" id="ARBA00006490"/>
    </source>
</evidence>
<dbReference type="RefSeq" id="WP_188967459.1">
    <property type="nucleotide sequence ID" value="NZ_BMKW01000006.1"/>
</dbReference>
<evidence type="ECO:0000256" key="2">
    <source>
        <dbReference type="ARBA" id="ARBA00003120"/>
    </source>
</evidence>
<reference evidence="12" key="1">
    <citation type="journal article" date="2014" name="Int. J. Syst. Evol. Microbiol.">
        <title>Complete genome sequence of Corynebacterium casei LMG S-19264T (=DSM 44701T), isolated from a smear-ripened cheese.</title>
        <authorList>
            <consortium name="US DOE Joint Genome Institute (JGI-PGF)"/>
            <person name="Walter F."/>
            <person name="Albersmeier A."/>
            <person name="Kalinowski J."/>
            <person name="Ruckert C."/>
        </authorList>
    </citation>
    <scope>NUCLEOTIDE SEQUENCE</scope>
    <source>
        <strain evidence="12">CGMCC 1.3617</strain>
    </source>
</reference>
<evidence type="ECO:0000313" key="12">
    <source>
        <dbReference type="EMBL" id="GGJ17192.1"/>
    </source>
</evidence>
<dbReference type="Proteomes" id="UP000661507">
    <property type="component" value="Unassembled WGS sequence"/>
</dbReference>
<dbReference type="InterPro" id="IPR015421">
    <property type="entry name" value="PyrdxlP-dep_Trfase_major"/>
</dbReference>
<dbReference type="EMBL" id="BMKW01000006">
    <property type="protein sequence ID" value="GGJ17192.1"/>
    <property type="molecule type" value="Genomic_DNA"/>
</dbReference>
<dbReference type="GO" id="GO:0051536">
    <property type="term" value="F:iron-sulfur cluster binding"/>
    <property type="evidence" value="ECO:0007669"/>
    <property type="project" value="UniProtKB-KW"/>
</dbReference>
<sequence length="399" mass="41865">MIDSRILWSLAGDIDGVDDVARSGPPAYFDHHATTPVDPRVREAMLPFLGAFFGNAGSAEHPYGWRAQSAVEGARRDVAALVGARPADVVFTSGATEANNLALLGAQTGARRHLITTSIEHASVLACAAEYARRGGTVTYLPVDGDGLVHPDEVAAAIRPDTGLISMAFANHEIGAIQPIQEIGVLAKRHDILLHVDAAQAAGRIPISRAGLQADFISLSAHKIYGPQGVGALIVARDSRDRLAPILFGAGQERGLRPGTLPVPLIVGFGMAAALALRALPEEPQRIAALRELLLERLRVIPGLRIHGGLTHRLAGNLNLGWPRLVARDLIYLLRNDVAISSGSACGSGALHPSPVLQAIGLTDAQALGALRIGLGRFTTRQEVVGAARAIIRAAESPG</sequence>
<evidence type="ECO:0000256" key="7">
    <source>
        <dbReference type="ARBA" id="ARBA00022898"/>
    </source>
</evidence>
<comment type="catalytic activity">
    <reaction evidence="10">
        <text>(sulfur carrier)-H + L-cysteine = (sulfur carrier)-SH + L-alanine</text>
        <dbReference type="Rhea" id="RHEA:43892"/>
        <dbReference type="Rhea" id="RHEA-COMP:14737"/>
        <dbReference type="Rhea" id="RHEA-COMP:14739"/>
        <dbReference type="ChEBI" id="CHEBI:29917"/>
        <dbReference type="ChEBI" id="CHEBI:35235"/>
        <dbReference type="ChEBI" id="CHEBI:57972"/>
        <dbReference type="ChEBI" id="CHEBI:64428"/>
        <dbReference type="EC" id="2.8.1.7"/>
    </reaction>
</comment>
<accession>A0A917KJZ2</accession>
<dbReference type="InterPro" id="IPR000192">
    <property type="entry name" value="Aminotrans_V_dom"/>
</dbReference>
<protein>
    <recommendedName>
        <fullName evidence="4">Cysteine desulfurase</fullName>
    </recommendedName>
</protein>
<dbReference type="PANTHER" id="PTHR11601:SF34">
    <property type="entry name" value="CYSTEINE DESULFURASE"/>
    <property type="match status" value="1"/>
</dbReference>
<dbReference type="Gene3D" id="3.90.1150.10">
    <property type="entry name" value="Aspartate Aminotransferase, domain 1"/>
    <property type="match status" value="1"/>
</dbReference>
<comment type="function">
    <text evidence="2">Catalyzes the removal of elemental sulfur atoms from cysteine to produce alanine. Seems to participate in the biosynthesis of the nitrogenase metalloclusters by providing the inorganic sulfur required for the Fe-S core formation.</text>
</comment>
<organism evidence="12 13">
    <name type="scientific">Neoroseomonas lacus</name>
    <dbReference type="NCBI Taxonomy" id="287609"/>
    <lineage>
        <taxon>Bacteria</taxon>
        <taxon>Pseudomonadati</taxon>
        <taxon>Pseudomonadota</taxon>
        <taxon>Alphaproteobacteria</taxon>
        <taxon>Acetobacterales</taxon>
        <taxon>Acetobacteraceae</taxon>
        <taxon>Neoroseomonas</taxon>
    </lineage>
</organism>
<evidence type="ECO:0000256" key="9">
    <source>
        <dbReference type="ARBA" id="ARBA00023014"/>
    </source>
</evidence>
<evidence type="ECO:0000256" key="10">
    <source>
        <dbReference type="ARBA" id="ARBA00050776"/>
    </source>
</evidence>
<dbReference type="InterPro" id="IPR015422">
    <property type="entry name" value="PyrdxlP-dep_Trfase_small"/>
</dbReference>
<evidence type="ECO:0000256" key="1">
    <source>
        <dbReference type="ARBA" id="ARBA00001933"/>
    </source>
</evidence>
<proteinExistence type="inferred from homology"/>
<evidence type="ECO:0000259" key="11">
    <source>
        <dbReference type="Pfam" id="PF00266"/>
    </source>
</evidence>
<dbReference type="InterPro" id="IPR016454">
    <property type="entry name" value="Cysteine_dSase"/>
</dbReference>
<evidence type="ECO:0000313" key="13">
    <source>
        <dbReference type="Proteomes" id="UP000661507"/>
    </source>
</evidence>
<keyword evidence="6" id="KW-0479">Metal-binding</keyword>
<keyword evidence="7" id="KW-0663">Pyridoxal phosphate</keyword>
<reference evidence="12" key="2">
    <citation type="submission" date="2020-09" db="EMBL/GenBank/DDBJ databases">
        <authorList>
            <person name="Sun Q."/>
            <person name="Zhou Y."/>
        </authorList>
    </citation>
    <scope>NUCLEOTIDE SEQUENCE</scope>
    <source>
        <strain evidence="12">CGMCC 1.3617</strain>
    </source>
</reference>
<dbReference type="InterPro" id="IPR015424">
    <property type="entry name" value="PyrdxlP-dep_Trfase"/>
</dbReference>
<evidence type="ECO:0000256" key="6">
    <source>
        <dbReference type="ARBA" id="ARBA00022723"/>
    </source>
</evidence>
<name>A0A917KJZ2_9PROT</name>
<comment type="similarity">
    <text evidence="3">Belongs to the class-V pyridoxal-phosphate-dependent aminotransferase family. NifS/IscS subfamily.</text>
</comment>
<evidence type="ECO:0000256" key="5">
    <source>
        <dbReference type="ARBA" id="ARBA00022679"/>
    </source>
</evidence>
<dbReference type="SUPFAM" id="SSF53383">
    <property type="entry name" value="PLP-dependent transferases"/>
    <property type="match status" value="1"/>
</dbReference>
<comment type="cofactor">
    <cofactor evidence="1">
        <name>pyridoxal 5'-phosphate</name>
        <dbReference type="ChEBI" id="CHEBI:597326"/>
    </cofactor>
</comment>
<dbReference type="AlphaFoldDB" id="A0A917KJZ2"/>
<comment type="caution">
    <text evidence="12">The sequence shown here is derived from an EMBL/GenBank/DDBJ whole genome shotgun (WGS) entry which is preliminary data.</text>
</comment>
<keyword evidence="13" id="KW-1185">Reference proteome</keyword>
<gene>
    <name evidence="12" type="primary">iscS</name>
    <name evidence="12" type="ORF">GCM10011320_25710</name>
</gene>
<keyword evidence="5" id="KW-0808">Transferase</keyword>
<keyword evidence="9" id="KW-0411">Iron-sulfur</keyword>
<evidence type="ECO:0000256" key="8">
    <source>
        <dbReference type="ARBA" id="ARBA00023004"/>
    </source>
</evidence>
<evidence type="ECO:0000256" key="4">
    <source>
        <dbReference type="ARBA" id="ARBA00013558"/>
    </source>
</evidence>
<dbReference type="PIRSF" id="PIRSF005572">
    <property type="entry name" value="NifS"/>
    <property type="match status" value="1"/>
</dbReference>
<dbReference type="GO" id="GO:0046872">
    <property type="term" value="F:metal ion binding"/>
    <property type="evidence" value="ECO:0007669"/>
    <property type="project" value="UniProtKB-KW"/>
</dbReference>
<dbReference type="PANTHER" id="PTHR11601">
    <property type="entry name" value="CYSTEINE DESULFURYLASE FAMILY MEMBER"/>
    <property type="match status" value="1"/>
</dbReference>
<feature type="domain" description="Aminotransferase class V" evidence="11">
    <location>
        <begin position="28"/>
        <end position="384"/>
    </location>
</feature>
<keyword evidence="8" id="KW-0408">Iron</keyword>
<dbReference type="GO" id="GO:0031071">
    <property type="term" value="F:cysteine desulfurase activity"/>
    <property type="evidence" value="ECO:0007669"/>
    <property type="project" value="UniProtKB-EC"/>
</dbReference>